<reference evidence="1" key="1">
    <citation type="journal article" date="2022" name="bioRxiv">
        <title>Sequencing and chromosome-scale assembly of the giantPleurodeles waltlgenome.</title>
        <authorList>
            <person name="Brown T."/>
            <person name="Elewa A."/>
            <person name="Iarovenko S."/>
            <person name="Subramanian E."/>
            <person name="Araus A.J."/>
            <person name="Petzold A."/>
            <person name="Susuki M."/>
            <person name="Suzuki K.-i.T."/>
            <person name="Hayashi T."/>
            <person name="Toyoda A."/>
            <person name="Oliveira C."/>
            <person name="Osipova E."/>
            <person name="Leigh N.D."/>
            <person name="Simon A."/>
            <person name="Yun M.H."/>
        </authorList>
    </citation>
    <scope>NUCLEOTIDE SEQUENCE</scope>
    <source>
        <strain evidence="1">20211129_DDA</strain>
        <tissue evidence="1">Liver</tissue>
    </source>
</reference>
<dbReference type="AlphaFoldDB" id="A0AAV7M5Q3"/>
<evidence type="ECO:0008006" key="3">
    <source>
        <dbReference type="Google" id="ProtNLM"/>
    </source>
</evidence>
<protein>
    <recommendedName>
        <fullName evidence="3">Secreted protein</fullName>
    </recommendedName>
</protein>
<comment type="caution">
    <text evidence="1">The sequence shown here is derived from an EMBL/GenBank/DDBJ whole genome shotgun (WGS) entry which is preliminary data.</text>
</comment>
<name>A0AAV7M5Q3_PLEWA</name>
<sequence length="102" mass="11270">MLLSPRVTGVLVVLTISLENTFIKSLCKARKGRSTEKALWQAREHDASAVHWPAEAGYCQCILRVSQDQALSAEARRQIKFLHAGTGRQETSLEIGSLPPKL</sequence>
<dbReference type="Proteomes" id="UP001066276">
    <property type="component" value="Chromosome 10"/>
</dbReference>
<dbReference type="EMBL" id="JANPWB010000014">
    <property type="protein sequence ID" value="KAJ1098827.1"/>
    <property type="molecule type" value="Genomic_DNA"/>
</dbReference>
<accession>A0AAV7M5Q3</accession>
<organism evidence="1 2">
    <name type="scientific">Pleurodeles waltl</name>
    <name type="common">Iberian ribbed newt</name>
    <dbReference type="NCBI Taxonomy" id="8319"/>
    <lineage>
        <taxon>Eukaryota</taxon>
        <taxon>Metazoa</taxon>
        <taxon>Chordata</taxon>
        <taxon>Craniata</taxon>
        <taxon>Vertebrata</taxon>
        <taxon>Euteleostomi</taxon>
        <taxon>Amphibia</taxon>
        <taxon>Batrachia</taxon>
        <taxon>Caudata</taxon>
        <taxon>Salamandroidea</taxon>
        <taxon>Salamandridae</taxon>
        <taxon>Pleurodelinae</taxon>
        <taxon>Pleurodeles</taxon>
    </lineage>
</organism>
<evidence type="ECO:0000313" key="2">
    <source>
        <dbReference type="Proteomes" id="UP001066276"/>
    </source>
</evidence>
<proteinExistence type="predicted"/>
<keyword evidence="2" id="KW-1185">Reference proteome</keyword>
<evidence type="ECO:0000313" key="1">
    <source>
        <dbReference type="EMBL" id="KAJ1098827.1"/>
    </source>
</evidence>
<gene>
    <name evidence="1" type="ORF">NDU88_003934</name>
</gene>